<reference evidence="1" key="1">
    <citation type="submission" date="2023-06" db="EMBL/GenBank/DDBJ databases">
        <authorList>
            <person name="DeJong R.J."/>
            <person name="Yoon E."/>
            <person name="Radersma M."/>
            <person name="Veenstra M."/>
            <person name="Churu J."/>
            <person name="Moleakunnel K."/>
            <person name="Weaver G."/>
            <person name="Hill E."/>
            <person name="Janvier A."/>
            <person name="Harlow L."/>
            <person name="Kramer C."/>
            <person name="Seinen K."/>
            <person name="Chen A."/>
            <person name="Minasian M."/>
            <person name="Doorn S."/>
            <person name="Dole C."/>
            <person name="Ramsey F."/>
            <person name="Nieze J."/>
            <person name="Baker A."/>
            <person name="Swierenga S."/>
            <person name="White A."/>
            <person name="Howland A."/>
            <person name="Ko C."/>
            <person name="Russell D.A."/>
            <person name="Jacobs-Sera D."/>
            <person name="Hatfull G.F."/>
        </authorList>
    </citation>
    <scope>NUCLEOTIDE SEQUENCE</scope>
</reference>
<keyword evidence="2" id="KW-1185">Reference proteome</keyword>
<dbReference type="Proteomes" id="UP001654496">
    <property type="component" value="Segment"/>
</dbReference>
<name>A0ACD4UJS3_9CAUD</name>
<evidence type="ECO:0000313" key="2">
    <source>
        <dbReference type="Proteomes" id="UP001654496"/>
    </source>
</evidence>
<proteinExistence type="predicted"/>
<organism evidence="1 2">
    <name type="scientific">Rhodococcus phage Reynauld</name>
    <dbReference type="NCBI Taxonomy" id="3062845"/>
    <lineage>
        <taxon>Viruses</taxon>
        <taxon>Duplodnaviria</taxon>
        <taxon>Heunggongvirae</taxon>
        <taxon>Uroviricota</taxon>
        <taxon>Caudoviricetes</taxon>
        <taxon>Caudoviricetes incertae sedis</taxon>
        <taxon>Reynauldvirus</taxon>
        <taxon>Reynauldvirus reynauld</taxon>
    </lineage>
</organism>
<sequence>MTRPDEWAAMTDWLRRYLTDEWAAMTDRQRRYLTVHTEEVGPAPAGTPHYHFHLGADGVVRASMEGVRVLQSWVDEAYENSRRQVRDLQNCGTLLHEWVEDFTRFHASSQDPEELWGSVRSYDSPSSQPDVKLWENPAHNPLDDIYAMLQRAYHGWPNGRGNARYVITHSRQVGKTLLYRRMVESYRVLRAQAMQRIQDTVPQRNYFRQFVAQHWVLLDPRTTRGVSIDASRRS</sequence>
<protein>
    <submittedName>
        <fullName evidence="1">Uncharacterized protein</fullName>
    </submittedName>
</protein>
<accession>A0ACD4UJS3</accession>
<dbReference type="EMBL" id="OR159659">
    <property type="protein sequence ID" value="WKW85540.1"/>
    <property type="molecule type" value="Genomic_DNA"/>
</dbReference>
<evidence type="ECO:0000313" key="1">
    <source>
        <dbReference type="EMBL" id="WKW85540.1"/>
    </source>
</evidence>
<gene>
    <name evidence="1" type="primary">88</name>
    <name evidence="1" type="ORF">SEA_REYNAULD_88</name>
</gene>